<evidence type="ECO:0000256" key="1">
    <source>
        <dbReference type="SAM" id="MobiDB-lite"/>
    </source>
</evidence>
<dbReference type="Proteomes" id="UP001240678">
    <property type="component" value="Unassembled WGS sequence"/>
</dbReference>
<dbReference type="EMBL" id="MOOE01000036">
    <property type="protein sequence ID" value="KAK1503852.1"/>
    <property type="molecule type" value="Genomic_DNA"/>
</dbReference>
<accession>A0AAJ0DRE6</accession>
<reference evidence="2 3" key="1">
    <citation type="submission" date="2016-10" db="EMBL/GenBank/DDBJ databases">
        <title>The genome sequence of Colletotrichum fioriniae PJ7.</title>
        <authorList>
            <person name="Baroncelli R."/>
        </authorList>
    </citation>
    <scope>NUCLEOTIDE SEQUENCE [LARGE SCALE GENOMIC DNA]</scope>
    <source>
        <strain evidence="2 3">IMI 309622</strain>
    </source>
</reference>
<name>A0AAJ0DRE6_9PEZI</name>
<feature type="region of interest" description="Disordered" evidence="1">
    <location>
        <begin position="25"/>
        <end position="46"/>
    </location>
</feature>
<evidence type="ECO:0000313" key="3">
    <source>
        <dbReference type="Proteomes" id="UP001240678"/>
    </source>
</evidence>
<dbReference type="GeneID" id="85348608"/>
<sequence>DPSGGGPLPYHRPWLDVFRAQTSPLPCPTRRQGRPSRFDAGNEALRQRHSRSDSTIEIMNVGKFCWLLSDLVCVVTFLLSLASSGHISDAPDPVFGPAPGLFHGQPWPSFSYPYHNRRQTNLPSRRIYLTSIASIQQPFTC</sequence>
<comment type="caution">
    <text evidence="2">The sequence shown here is derived from an EMBL/GenBank/DDBJ whole genome shotgun (WGS) entry which is preliminary data.</text>
</comment>
<feature type="non-terminal residue" evidence="2">
    <location>
        <position position="1"/>
    </location>
</feature>
<protein>
    <submittedName>
        <fullName evidence="2">Uncharacterized protein</fullName>
    </submittedName>
</protein>
<evidence type="ECO:0000313" key="2">
    <source>
        <dbReference type="EMBL" id="KAK1503852.1"/>
    </source>
</evidence>
<gene>
    <name evidence="2" type="ORF">CCOS01_16927</name>
</gene>
<dbReference type="RefSeq" id="XP_060304328.1">
    <property type="nucleotide sequence ID" value="XM_060465061.1"/>
</dbReference>
<keyword evidence="3" id="KW-1185">Reference proteome</keyword>
<dbReference type="AlphaFoldDB" id="A0AAJ0DRE6"/>
<proteinExistence type="predicted"/>
<organism evidence="2 3">
    <name type="scientific">Colletotrichum costaricense</name>
    <dbReference type="NCBI Taxonomy" id="1209916"/>
    <lineage>
        <taxon>Eukaryota</taxon>
        <taxon>Fungi</taxon>
        <taxon>Dikarya</taxon>
        <taxon>Ascomycota</taxon>
        <taxon>Pezizomycotina</taxon>
        <taxon>Sordariomycetes</taxon>
        <taxon>Hypocreomycetidae</taxon>
        <taxon>Glomerellales</taxon>
        <taxon>Glomerellaceae</taxon>
        <taxon>Colletotrichum</taxon>
        <taxon>Colletotrichum acutatum species complex</taxon>
    </lineage>
</organism>